<reference evidence="2" key="1">
    <citation type="submission" date="2015-06" db="EMBL/GenBank/DDBJ databases">
        <title>Expansion of signal transduction pathways in fungi by whole-genome duplication.</title>
        <authorList>
            <consortium name="DOE Joint Genome Institute"/>
            <person name="Corrochano L.M."/>
            <person name="Kuo A."/>
            <person name="Marcet-Houben M."/>
            <person name="Polaino S."/>
            <person name="Salamov A."/>
            <person name="Villalobos J.M."/>
            <person name="Alvarez M.I."/>
            <person name="Avalos J."/>
            <person name="Benito E.P."/>
            <person name="Benoit I."/>
            <person name="Burger G."/>
            <person name="Camino L.P."/>
            <person name="Canovas D."/>
            <person name="Cerda-Olmedo E."/>
            <person name="Cheng J.-F."/>
            <person name="Dominguez A."/>
            <person name="Elias M."/>
            <person name="Eslava A.P."/>
            <person name="Glaser F."/>
            <person name="Grimwood J."/>
            <person name="Gutierrez G."/>
            <person name="Heitman J."/>
            <person name="Henrissat B."/>
            <person name="Iturriaga E.A."/>
            <person name="Lang B.F."/>
            <person name="Lavin J.L."/>
            <person name="Lee S."/>
            <person name="Li W."/>
            <person name="Lindquist E."/>
            <person name="Lopez-Garcia S."/>
            <person name="Luque E.M."/>
            <person name="Marcos A.T."/>
            <person name="Martin J."/>
            <person name="McCluskey K."/>
            <person name="Medina H.R."/>
            <person name="Miralles-Duran A."/>
            <person name="Miyazaki A."/>
            <person name="Munoz-Torres E."/>
            <person name="Oguiza J.A."/>
            <person name="Ohm R."/>
            <person name="Olmedo M."/>
            <person name="Orejas M."/>
            <person name="Ortiz-Castellanos L."/>
            <person name="Pisabarro A.G."/>
            <person name="Rodriguez-Romero J."/>
            <person name="Ruiz-Herrera J."/>
            <person name="Ruiz-Vazquez R."/>
            <person name="Sanz C."/>
            <person name="Schackwitz W."/>
            <person name="Schmutz J."/>
            <person name="Shahriari M."/>
            <person name="Shelest E."/>
            <person name="Silva-Franco F."/>
            <person name="Soanes D."/>
            <person name="Syed K."/>
            <person name="Tagua V.G."/>
            <person name="Talbot N.J."/>
            <person name="Thon M."/>
            <person name="De vries R.P."/>
            <person name="Wiebenga A."/>
            <person name="Yadav J.S."/>
            <person name="Braun E.L."/>
            <person name="Baker S."/>
            <person name="Garre V."/>
            <person name="Horwitz B."/>
            <person name="Torres-Martinez S."/>
            <person name="Idnurm A."/>
            <person name="Herrera-Estrella A."/>
            <person name="Gabaldon T."/>
            <person name="Grigoriev I.V."/>
        </authorList>
    </citation>
    <scope>NUCLEOTIDE SEQUENCE [LARGE SCALE GENOMIC DNA]</scope>
    <source>
        <strain evidence="2">NRRL 1555(-)</strain>
    </source>
</reference>
<dbReference type="EMBL" id="KV440994">
    <property type="protein sequence ID" value="OAD68793.1"/>
    <property type="molecule type" value="Genomic_DNA"/>
</dbReference>
<dbReference type="AlphaFoldDB" id="A0A162TPM1"/>
<evidence type="ECO:0000313" key="2">
    <source>
        <dbReference type="Proteomes" id="UP000077315"/>
    </source>
</evidence>
<dbReference type="RefSeq" id="XP_018286833.1">
    <property type="nucleotide sequence ID" value="XM_018436972.1"/>
</dbReference>
<dbReference type="InParanoid" id="A0A162TPM1"/>
<organism evidence="1 2">
    <name type="scientific">Phycomyces blakesleeanus (strain ATCC 8743b / DSM 1359 / FGSC 10004 / NBRC 33097 / NRRL 1555)</name>
    <dbReference type="NCBI Taxonomy" id="763407"/>
    <lineage>
        <taxon>Eukaryota</taxon>
        <taxon>Fungi</taxon>
        <taxon>Fungi incertae sedis</taxon>
        <taxon>Mucoromycota</taxon>
        <taxon>Mucoromycotina</taxon>
        <taxon>Mucoromycetes</taxon>
        <taxon>Mucorales</taxon>
        <taxon>Phycomycetaceae</taxon>
        <taxon>Phycomyces</taxon>
    </lineage>
</organism>
<dbReference type="GeneID" id="28997878"/>
<evidence type="ECO:0000313" key="1">
    <source>
        <dbReference type="EMBL" id="OAD68793.1"/>
    </source>
</evidence>
<sequence>MSVNSETESETLRISCQYNYVLQQSYLCTYSEYLRYNFEAYLDIKVKNEEKATLQVFTKIICDELAVHPLVKDLGSCPSWRSISVIIRKQICAKHTMLMKNVSINLTRCHES</sequence>
<gene>
    <name evidence="1" type="ORF">PHYBLDRAFT_173207</name>
</gene>
<accession>A0A162TPM1</accession>
<name>A0A162TPM1_PHYB8</name>
<dbReference type="VEuPathDB" id="FungiDB:PHYBLDRAFT_173207"/>
<protein>
    <submittedName>
        <fullName evidence="1">Uncharacterized protein</fullName>
    </submittedName>
</protein>
<proteinExistence type="predicted"/>
<keyword evidence="2" id="KW-1185">Reference proteome</keyword>
<dbReference type="Proteomes" id="UP000077315">
    <property type="component" value="Unassembled WGS sequence"/>
</dbReference>